<dbReference type="CDD" id="cd03424">
    <property type="entry name" value="NUDIX_ADPRase_Nudt5_UGPPase_Nudt14"/>
    <property type="match status" value="1"/>
</dbReference>
<evidence type="ECO:0000259" key="8">
    <source>
        <dbReference type="PROSITE" id="PS51462"/>
    </source>
</evidence>
<evidence type="ECO:0000256" key="7">
    <source>
        <dbReference type="ARBA" id="ARBA00032272"/>
    </source>
</evidence>
<dbReference type="PANTHER" id="PTHR11839">
    <property type="entry name" value="UDP/ADP-SUGAR PYROPHOSPHATASE"/>
    <property type="match status" value="1"/>
</dbReference>
<proteinExistence type="inferred from homology"/>
<evidence type="ECO:0000256" key="5">
    <source>
        <dbReference type="ARBA" id="ARBA00022801"/>
    </source>
</evidence>
<accession>A0A518E574</accession>
<dbReference type="SUPFAM" id="SSF55811">
    <property type="entry name" value="Nudix"/>
    <property type="match status" value="1"/>
</dbReference>
<dbReference type="InterPro" id="IPR020084">
    <property type="entry name" value="NUDIX_hydrolase_CS"/>
</dbReference>
<evidence type="ECO:0000256" key="4">
    <source>
        <dbReference type="ARBA" id="ARBA00016377"/>
    </source>
</evidence>
<dbReference type="PROSITE" id="PS00893">
    <property type="entry name" value="NUDIX_BOX"/>
    <property type="match status" value="1"/>
</dbReference>
<keyword evidence="10" id="KW-1185">Reference proteome</keyword>
<dbReference type="PANTHER" id="PTHR11839:SF18">
    <property type="entry name" value="NUDIX HYDROLASE DOMAIN-CONTAINING PROTEIN"/>
    <property type="match status" value="1"/>
</dbReference>
<dbReference type="Gene3D" id="3.90.79.10">
    <property type="entry name" value="Nucleoside Triphosphate Pyrophosphohydrolase"/>
    <property type="match status" value="1"/>
</dbReference>
<dbReference type="GO" id="GO:0006753">
    <property type="term" value="P:nucleoside phosphate metabolic process"/>
    <property type="evidence" value="ECO:0007669"/>
    <property type="project" value="TreeGrafter"/>
</dbReference>
<evidence type="ECO:0000256" key="1">
    <source>
        <dbReference type="ARBA" id="ARBA00000847"/>
    </source>
</evidence>
<evidence type="ECO:0000313" key="10">
    <source>
        <dbReference type="Proteomes" id="UP000317648"/>
    </source>
</evidence>
<dbReference type="InterPro" id="IPR015797">
    <property type="entry name" value="NUDIX_hydrolase-like_dom_sf"/>
</dbReference>
<protein>
    <recommendedName>
        <fullName evidence="4">GDP-mannose pyrophosphatase</fullName>
    </recommendedName>
    <alternativeName>
        <fullName evidence="6">GDP-mannose hydrolase</fullName>
    </alternativeName>
    <alternativeName>
        <fullName evidence="7">GDPMK</fullName>
    </alternativeName>
</protein>
<dbReference type="GO" id="GO:0019693">
    <property type="term" value="P:ribose phosphate metabolic process"/>
    <property type="evidence" value="ECO:0007669"/>
    <property type="project" value="TreeGrafter"/>
</dbReference>
<dbReference type="KEGG" id="lcre:Pla8534_71590"/>
<sequence length="171" mass="19275">MTDEILFRSSRFHVARVNYSDGEETLVKEVVRHPGAAAILPLLPHDRVCLIRNYRPTAGDYLLEIPAGTREAGEPPADTAARELTEETGYQAGKLEKLHEFYVSPGVLDEVIILYAATDLVQGDPHRESGELIENQIVHWEDALAMVDDGRIHDAKTIIALLYYDRLKRRL</sequence>
<dbReference type="InterPro" id="IPR000086">
    <property type="entry name" value="NUDIX_hydrolase_dom"/>
</dbReference>
<evidence type="ECO:0000256" key="6">
    <source>
        <dbReference type="ARBA" id="ARBA00032162"/>
    </source>
</evidence>
<evidence type="ECO:0000256" key="3">
    <source>
        <dbReference type="ARBA" id="ARBA00007275"/>
    </source>
</evidence>
<dbReference type="Proteomes" id="UP000317648">
    <property type="component" value="Chromosome"/>
</dbReference>
<dbReference type="AlphaFoldDB" id="A0A518E574"/>
<dbReference type="RefSeq" id="WP_231756484.1">
    <property type="nucleotide sequence ID" value="NZ_CP036433.1"/>
</dbReference>
<evidence type="ECO:0000313" key="9">
    <source>
        <dbReference type="EMBL" id="QDU99246.1"/>
    </source>
</evidence>
<name>A0A518E574_9BACT</name>
<comment type="catalytic activity">
    <reaction evidence="1">
        <text>GDP-alpha-D-mannose + H2O = alpha-D-mannose 1-phosphate + GMP + 2 H(+)</text>
        <dbReference type="Rhea" id="RHEA:27978"/>
        <dbReference type="ChEBI" id="CHEBI:15377"/>
        <dbReference type="ChEBI" id="CHEBI:15378"/>
        <dbReference type="ChEBI" id="CHEBI:57527"/>
        <dbReference type="ChEBI" id="CHEBI:58115"/>
        <dbReference type="ChEBI" id="CHEBI:58409"/>
    </reaction>
</comment>
<reference evidence="9 10" key="1">
    <citation type="submission" date="2019-02" db="EMBL/GenBank/DDBJ databases">
        <title>Deep-cultivation of Planctomycetes and their phenomic and genomic characterization uncovers novel biology.</title>
        <authorList>
            <person name="Wiegand S."/>
            <person name="Jogler M."/>
            <person name="Boedeker C."/>
            <person name="Pinto D."/>
            <person name="Vollmers J."/>
            <person name="Rivas-Marin E."/>
            <person name="Kohn T."/>
            <person name="Peeters S.H."/>
            <person name="Heuer A."/>
            <person name="Rast P."/>
            <person name="Oberbeckmann S."/>
            <person name="Bunk B."/>
            <person name="Jeske O."/>
            <person name="Meyerdierks A."/>
            <person name="Storesund J.E."/>
            <person name="Kallscheuer N."/>
            <person name="Luecker S."/>
            <person name="Lage O.M."/>
            <person name="Pohl T."/>
            <person name="Merkel B.J."/>
            <person name="Hornburger P."/>
            <person name="Mueller R.-W."/>
            <person name="Bruemmer F."/>
            <person name="Labrenz M."/>
            <person name="Spormann A.M."/>
            <person name="Op den Camp H."/>
            <person name="Overmann J."/>
            <person name="Amann R."/>
            <person name="Jetten M.S.M."/>
            <person name="Mascher T."/>
            <person name="Medema M.H."/>
            <person name="Devos D.P."/>
            <person name="Kaster A.-K."/>
            <person name="Ovreas L."/>
            <person name="Rohde M."/>
            <person name="Galperin M.Y."/>
            <person name="Jogler C."/>
        </authorList>
    </citation>
    <scope>NUCLEOTIDE SEQUENCE [LARGE SCALE GENOMIC DNA]</scope>
    <source>
        <strain evidence="9 10">Pla85_3_4</strain>
    </source>
</reference>
<feature type="domain" description="Nudix hydrolase" evidence="8">
    <location>
        <begin position="31"/>
        <end position="160"/>
    </location>
</feature>
<gene>
    <name evidence="9" type="primary">nudF_2</name>
    <name evidence="9" type="ORF">Pla8534_71590</name>
</gene>
<comment type="cofactor">
    <cofactor evidence="2">
        <name>Mg(2+)</name>
        <dbReference type="ChEBI" id="CHEBI:18420"/>
    </cofactor>
</comment>
<dbReference type="EMBL" id="CP036433">
    <property type="protein sequence ID" value="QDU99246.1"/>
    <property type="molecule type" value="Genomic_DNA"/>
</dbReference>
<dbReference type="GO" id="GO:0016787">
    <property type="term" value="F:hydrolase activity"/>
    <property type="evidence" value="ECO:0007669"/>
    <property type="project" value="UniProtKB-KW"/>
</dbReference>
<dbReference type="PROSITE" id="PS51462">
    <property type="entry name" value="NUDIX"/>
    <property type="match status" value="1"/>
</dbReference>
<evidence type="ECO:0000256" key="2">
    <source>
        <dbReference type="ARBA" id="ARBA00001946"/>
    </source>
</evidence>
<keyword evidence="5 9" id="KW-0378">Hydrolase</keyword>
<dbReference type="Pfam" id="PF00293">
    <property type="entry name" value="NUDIX"/>
    <property type="match status" value="1"/>
</dbReference>
<organism evidence="9 10">
    <name type="scientific">Lignipirellula cremea</name>
    <dbReference type="NCBI Taxonomy" id="2528010"/>
    <lineage>
        <taxon>Bacteria</taxon>
        <taxon>Pseudomonadati</taxon>
        <taxon>Planctomycetota</taxon>
        <taxon>Planctomycetia</taxon>
        <taxon>Pirellulales</taxon>
        <taxon>Pirellulaceae</taxon>
        <taxon>Lignipirellula</taxon>
    </lineage>
</organism>
<comment type="similarity">
    <text evidence="3">Belongs to the Nudix hydrolase family. NudK subfamily.</text>
</comment>